<dbReference type="OrthoDB" id="8759546at2"/>
<feature type="domain" description="HMA" evidence="1">
    <location>
        <begin position="2"/>
        <end position="68"/>
    </location>
</feature>
<organism evidence="2 3">
    <name type="scientific">Massilia glaciei</name>
    <dbReference type="NCBI Taxonomy" id="1524097"/>
    <lineage>
        <taxon>Bacteria</taxon>
        <taxon>Pseudomonadati</taxon>
        <taxon>Pseudomonadota</taxon>
        <taxon>Betaproteobacteria</taxon>
        <taxon>Burkholderiales</taxon>
        <taxon>Oxalobacteraceae</taxon>
        <taxon>Telluria group</taxon>
        <taxon>Massilia</taxon>
    </lineage>
</organism>
<reference evidence="2 3" key="1">
    <citation type="submission" date="2018-04" db="EMBL/GenBank/DDBJ databases">
        <title>Massilia violaceinigra sp. nov., a novel purple-pigmented bacterium isolated from Tianshan glacier, Xinjiang, China.</title>
        <authorList>
            <person name="Wang H."/>
        </authorList>
    </citation>
    <scope>NUCLEOTIDE SEQUENCE [LARGE SCALE GENOMIC DNA]</scope>
    <source>
        <strain evidence="2 3">B448-2</strain>
    </source>
</reference>
<dbReference type="AlphaFoldDB" id="A0A2U2HEB3"/>
<dbReference type="InterPro" id="IPR036163">
    <property type="entry name" value="HMA_dom_sf"/>
</dbReference>
<dbReference type="CDD" id="cd00371">
    <property type="entry name" value="HMA"/>
    <property type="match status" value="1"/>
</dbReference>
<keyword evidence="3" id="KW-1185">Reference proteome</keyword>
<dbReference type="Gene3D" id="3.30.70.100">
    <property type="match status" value="1"/>
</dbReference>
<dbReference type="EMBL" id="PXWF02000307">
    <property type="protein sequence ID" value="PWF41772.1"/>
    <property type="molecule type" value="Genomic_DNA"/>
</dbReference>
<accession>A0A2U2HEB3</accession>
<evidence type="ECO:0000313" key="2">
    <source>
        <dbReference type="EMBL" id="PWF41772.1"/>
    </source>
</evidence>
<dbReference type="PROSITE" id="PS50846">
    <property type="entry name" value="HMA_2"/>
    <property type="match status" value="1"/>
</dbReference>
<sequence>MQTATLTIPAMQNEAIAIEVAKALETVRGVESVHVTLAHNRARVGFDENLASPTQLRSAVNAAGFVVADAPASGCCGGCGGN</sequence>
<evidence type="ECO:0000313" key="3">
    <source>
        <dbReference type="Proteomes" id="UP000241421"/>
    </source>
</evidence>
<dbReference type="InterPro" id="IPR006121">
    <property type="entry name" value="HMA_dom"/>
</dbReference>
<gene>
    <name evidence="2" type="ORF">C7C56_023890</name>
</gene>
<dbReference type="Pfam" id="PF00403">
    <property type="entry name" value="HMA"/>
    <property type="match status" value="1"/>
</dbReference>
<evidence type="ECO:0000259" key="1">
    <source>
        <dbReference type="PROSITE" id="PS50846"/>
    </source>
</evidence>
<dbReference type="SUPFAM" id="SSF55008">
    <property type="entry name" value="HMA, heavy metal-associated domain"/>
    <property type="match status" value="1"/>
</dbReference>
<protein>
    <submittedName>
        <fullName evidence="2">Copper chaperone</fullName>
    </submittedName>
</protein>
<comment type="caution">
    <text evidence="2">The sequence shown here is derived from an EMBL/GenBank/DDBJ whole genome shotgun (WGS) entry which is preliminary data.</text>
</comment>
<proteinExistence type="predicted"/>
<dbReference type="Proteomes" id="UP000241421">
    <property type="component" value="Unassembled WGS sequence"/>
</dbReference>
<dbReference type="RefSeq" id="WP_106759863.1">
    <property type="nucleotide sequence ID" value="NZ_PXWF02000307.1"/>
</dbReference>
<dbReference type="GO" id="GO:0046872">
    <property type="term" value="F:metal ion binding"/>
    <property type="evidence" value="ECO:0007669"/>
    <property type="project" value="InterPro"/>
</dbReference>
<name>A0A2U2HEB3_9BURK</name>